<evidence type="ECO:0000313" key="3">
    <source>
        <dbReference type="Proteomes" id="UP000248349"/>
    </source>
</evidence>
<evidence type="ECO:0000313" key="2">
    <source>
        <dbReference type="EMBL" id="PYH41561.1"/>
    </source>
</evidence>
<dbReference type="EMBL" id="KZ821262">
    <property type="protein sequence ID" value="PYH41561.1"/>
    <property type="molecule type" value="Genomic_DNA"/>
</dbReference>
<reference evidence="2 3" key="1">
    <citation type="submission" date="2016-12" db="EMBL/GenBank/DDBJ databases">
        <title>The genomes of Aspergillus section Nigri reveals drivers in fungal speciation.</title>
        <authorList>
            <consortium name="DOE Joint Genome Institute"/>
            <person name="Vesth T.C."/>
            <person name="Nybo J."/>
            <person name="Theobald S."/>
            <person name="Brandl J."/>
            <person name="Frisvad J.C."/>
            <person name="Nielsen K.F."/>
            <person name="Lyhne E.K."/>
            <person name="Kogle M.E."/>
            <person name="Kuo A."/>
            <person name="Riley R."/>
            <person name="Clum A."/>
            <person name="Nolan M."/>
            <person name="Lipzen A."/>
            <person name="Salamov A."/>
            <person name="Henrissat B."/>
            <person name="Wiebenga A."/>
            <person name="De Vries R.P."/>
            <person name="Grigoriev I.V."/>
            <person name="Mortensen U.H."/>
            <person name="Andersen M.R."/>
            <person name="Baker S.E."/>
        </authorList>
    </citation>
    <scope>NUCLEOTIDE SEQUENCE [LARGE SCALE GENOMIC DNA]</scope>
    <source>
        <strain evidence="2 3">JOP 1030-1</strain>
    </source>
</reference>
<accession>A0A318Z2N8</accession>
<dbReference type="AlphaFoldDB" id="A0A318Z2N8"/>
<name>A0A318Z2N8_9EURO</name>
<sequence length="61" mass="7426">MYLYSFDSPFLREHAGQLCLIYFLLYMLSTSTNNRPIWRQLRGPYIGVNVRQQQLLQWQRT</sequence>
<keyword evidence="1" id="KW-0472">Membrane</keyword>
<gene>
    <name evidence="2" type="ORF">BP01DRAFT_164110</name>
</gene>
<protein>
    <submittedName>
        <fullName evidence="2">Uncharacterized protein</fullName>
    </submittedName>
</protein>
<feature type="transmembrane region" description="Helical" evidence="1">
    <location>
        <begin position="15"/>
        <end position="32"/>
    </location>
</feature>
<keyword evidence="1" id="KW-1133">Transmembrane helix</keyword>
<organism evidence="2 3">
    <name type="scientific">Aspergillus saccharolyticus JOP 1030-1</name>
    <dbReference type="NCBI Taxonomy" id="1450539"/>
    <lineage>
        <taxon>Eukaryota</taxon>
        <taxon>Fungi</taxon>
        <taxon>Dikarya</taxon>
        <taxon>Ascomycota</taxon>
        <taxon>Pezizomycotina</taxon>
        <taxon>Eurotiomycetes</taxon>
        <taxon>Eurotiomycetidae</taxon>
        <taxon>Eurotiales</taxon>
        <taxon>Aspergillaceae</taxon>
        <taxon>Aspergillus</taxon>
        <taxon>Aspergillus subgen. Circumdati</taxon>
    </lineage>
</organism>
<dbReference type="RefSeq" id="XP_025427543.1">
    <property type="nucleotide sequence ID" value="XM_025570725.1"/>
</dbReference>
<dbReference type="GeneID" id="37071953"/>
<dbReference type="Proteomes" id="UP000248349">
    <property type="component" value="Unassembled WGS sequence"/>
</dbReference>
<evidence type="ECO:0000256" key="1">
    <source>
        <dbReference type="SAM" id="Phobius"/>
    </source>
</evidence>
<keyword evidence="1" id="KW-0812">Transmembrane</keyword>
<keyword evidence="3" id="KW-1185">Reference proteome</keyword>
<proteinExistence type="predicted"/>